<dbReference type="EMBL" id="SJSN01000047">
    <property type="protein sequence ID" value="TCC96376.1"/>
    <property type="molecule type" value="Genomic_DNA"/>
</dbReference>
<evidence type="ECO:0000313" key="2">
    <source>
        <dbReference type="EMBL" id="TCC96376.1"/>
    </source>
</evidence>
<dbReference type="PANTHER" id="PTHR35004:SF6">
    <property type="entry name" value="TRANSPOSASE"/>
    <property type="match status" value="1"/>
</dbReference>
<reference evidence="2 3" key="1">
    <citation type="submission" date="2019-02" db="EMBL/GenBank/DDBJ databases">
        <title>Pedobacter sp. RP-3-11 sp. nov., isolated from Arctic soil.</title>
        <authorList>
            <person name="Dahal R.H."/>
        </authorList>
    </citation>
    <scope>NUCLEOTIDE SEQUENCE [LARGE SCALE GENOMIC DNA]</scope>
    <source>
        <strain evidence="2 3">RP-3-11</strain>
    </source>
</reference>
<protein>
    <submittedName>
        <fullName evidence="2">IS21 family transposase</fullName>
    </submittedName>
</protein>
<dbReference type="GO" id="GO:0003676">
    <property type="term" value="F:nucleic acid binding"/>
    <property type="evidence" value="ECO:0007669"/>
    <property type="project" value="InterPro"/>
</dbReference>
<feature type="domain" description="Integrase catalytic" evidence="1">
    <location>
        <begin position="131"/>
        <end position="307"/>
    </location>
</feature>
<proteinExistence type="predicted"/>
<dbReference type="Proteomes" id="UP000291485">
    <property type="component" value="Unassembled WGS sequence"/>
</dbReference>
<dbReference type="NCBIfam" id="NF033546">
    <property type="entry name" value="transpos_IS21"/>
    <property type="match status" value="1"/>
</dbReference>
<dbReference type="GO" id="GO:0015074">
    <property type="term" value="P:DNA integration"/>
    <property type="evidence" value="ECO:0007669"/>
    <property type="project" value="InterPro"/>
</dbReference>
<dbReference type="AlphaFoldDB" id="A0A4V6N5W6"/>
<comment type="caution">
    <text evidence="2">The sequence shown here is derived from an EMBL/GenBank/DDBJ whole genome shotgun (WGS) entry which is preliminary data.</text>
</comment>
<dbReference type="InterPro" id="IPR012337">
    <property type="entry name" value="RNaseH-like_sf"/>
</dbReference>
<dbReference type="PROSITE" id="PS50994">
    <property type="entry name" value="INTEGRASE"/>
    <property type="match status" value="1"/>
</dbReference>
<dbReference type="PANTHER" id="PTHR35004">
    <property type="entry name" value="TRANSPOSASE RV3428C-RELATED"/>
    <property type="match status" value="1"/>
</dbReference>
<accession>A0A4V6N5W6</accession>
<dbReference type="SUPFAM" id="SSF53098">
    <property type="entry name" value="Ribonuclease H-like"/>
    <property type="match status" value="1"/>
</dbReference>
<dbReference type="OrthoDB" id="3193769at2"/>
<sequence length="522" mass="60359">MNMHAFLNKFMMYYEIKRMSLAGRSASKISKALNCNRRTVKKYLEMDDGEFDAFVRTQSCRQKILLPYETFVCDRLVSFRDTSSAQVHDLLKERHDEFPRVNQKTIYNFVKWIRSKYNLPYEPAIRDYSAVDETPFGLQAQVDFGEYNIRSSNGKRLKVYFFTMVLSRSRYKYVNFSARPYTTRTAIEAHELAFSFIKGIPTEVVYDQDKVFISSENSGDIILTTQFKNYVRDRAFQYHFCRKSDPESKGKIENVVKYVKQNFLYNRTFHDLSALNTDAIGWLARTANKLEHGSTKRPPIDEWIIEQHLLTPYYPVMIPDLPISLYTVRKDNTISWKSNFYSLPLGTYTGRGTSVSAQNQGNELVLSDKDKKELCRHQIPIGTGKKVLKTGHKRDASIATNELISKLHNYPCEKEGLDKFIESIKRDKPRYLRDQLLLLLKLIRDIDTETINRVLDFCNQKGINSVNDLSKILETFQKAPPEESIQTSAINPLSGGSSIMALIQPLTSNISDYNSIMNPIIN</sequence>
<evidence type="ECO:0000259" key="1">
    <source>
        <dbReference type="PROSITE" id="PS50994"/>
    </source>
</evidence>
<organism evidence="2 3">
    <name type="scientific">Pedobacter frigidisoli</name>
    <dbReference type="NCBI Taxonomy" id="2530455"/>
    <lineage>
        <taxon>Bacteria</taxon>
        <taxon>Pseudomonadati</taxon>
        <taxon>Bacteroidota</taxon>
        <taxon>Sphingobacteriia</taxon>
        <taxon>Sphingobacteriales</taxon>
        <taxon>Sphingobacteriaceae</taxon>
        <taxon>Pedobacter</taxon>
    </lineage>
</organism>
<dbReference type="InterPro" id="IPR036397">
    <property type="entry name" value="RNaseH_sf"/>
</dbReference>
<gene>
    <name evidence="2" type="ORF">EZ449_22390</name>
</gene>
<name>A0A4V6N5W6_9SPHI</name>
<keyword evidence="3" id="KW-1185">Reference proteome</keyword>
<evidence type="ECO:0000313" key="3">
    <source>
        <dbReference type="Proteomes" id="UP000291485"/>
    </source>
</evidence>
<dbReference type="InterPro" id="IPR001584">
    <property type="entry name" value="Integrase_cat-core"/>
</dbReference>
<dbReference type="Gene3D" id="3.30.420.10">
    <property type="entry name" value="Ribonuclease H-like superfamily/Ribonuclease H"/>
    <property type="match status" value="1"/>
</dbReference>